<accession>A0A1E3NTC4</accession>
<keyword evidence="1" id="KW-0472">Membrane</keyword>
<dbReference type="RefSeq" id="XP_019020021.1">
    <property type="nucleotide sequence ID" value="XM_019160371.1"/>
</dbReference>
<dbReference type="OrthoDB" id="10259513at2759"/>
<keyword evidence="1" id="KW-0812">Transmembrane</keyword>
<keyword evidence="1" id="KW-1133">Transmembrane helix</keyword>
<evidence type="ECO:0000313" key="3">
    <source>
        <dbReference type="EMBL" id="ODQ48908.1"/>
    </source>
</evidence>
<keyword evidence="4" id="KW-1185">Reference proteome</keyword>
<feature type="transmembrane region" description="Helical" evidence="1">
    <location>
        <begin position="48"/>
        <end position="69"/>
    </location>
</feature>
<dbReference type="EMBL" id="KV454001">
    <property type="protein sequence ID" value="ODQ48908.1"/>
    <property type="molecule type" value="Genomic_DNA"/>
</dbReference>
<dbReference type="GO" id="GO:0055088">
    <property type="term" value="P:lipid homeostasis"/>
    <property type="evidence" value="ECO:0007669"/>
    <property type="project" value="InterPro"/>
</dbReference>
<dbReference type="GeneID" id="30177058"/>
<gene>
    <name evidence="3" type="ORF">PICMEDRAFT_14429</name>
</gene>
<dbReference type="InterPro" id="IPR034804">
    <property type="entry name" value="SQR/QFR_C/D"/>
</dbReference>
<feature type="domain" description="Mitochondrial adapter protein MCP1 transmembrane" evidence="2">
    <location>
        <begin position="54"/>
        <end position="127"/>
    </location>
</feature>
<feature type="transmembrane region" description="Helical" evidence="1">
    <location>
        <begin position="232"/>
        <end position="252"/>
    </location>
</feature>
<evidence type="ECO:0000259" key="2">
    <source>
        <dbReference type="Pfam" id="PF07950"/>
    </source>
</evidence>
<dbReference type="GO" id="GO:0007005">
    <property type="term" value="P:mitochondrion organization"/>
    <property type="evidence" value="ECO:0007669"/>
    <property type="project" value="TreeGrafter"/>
</dbReference>
<dbReference type="Pfam" id="PF07950">
    <property type="entry name" value="MCP1_TM"/>
    <property type="match status" value="2"/>
</dbReference>
<dbReference type="PANTHER" id="PTHR38409:SF1">
    <property type="entry name" value="MITOCHONDRIAL ADAPTER PROTEIN MCP1"/>
    <property type="match status" value="1"/>
</dbReference>
<evidence type="ECO:0000256" key="1">
    <source>
        <dbReference type="SAM" id="Phobius"/>
    </source>
</evidence>
<sequence length="300" mass="32978">MSELHEVAPEPVQMAVPGIPPSLPSSGTTHPYLMKSIDFLRTTQQYSVIPFSAFSALHVASVVVGPALFGPEVGNDMISVGRELYHVPLVELGILVSACVHVVSGIAVNLLRQYYNYVKYGKAKRKKNQNRTKLETAMKITRSPNDVEVRDIDEGLGGISSIVGAGSRPSITSRFLGLSPLAFSGYVLLVLLGGHVYYERVAPLLVDGDSSMIDMTYIAHGLQQKFWEAFTALNLLVATGCYHMLVGWNRYLRRFSLRARKNTYLTLGVLSALCCASLLRVRNLDVFAAAAHRFDIYLAQ</sequence>
<dbReference type="SUPFAM" id="SSF81343">
    <property type="entry name" value="Fumarate reductase respiratory complex transmembrane subunits"/>
    <property type="match status" value="1"/>
</dbReference>
<dbReference type="PANTHER" id="PTHR38409">
    <property type="entry name" value="MDM10-COMPLEMENTING PROTEIN 1"/>
    <property type="match status" value="1"/>
</dbReference>
<organism evidence="3 4">
    <name type="scientific">Pichia membranifaciens NRRL Y-2026</name>
    <dbReference type="NCBI Taxonomy" id="763406"/>
    <lineage>
        <taxon>Eukaryota</taxon>
        <taxon>Fungi</taxon>
        <taxon>Dikarya</taxon>
        <taxon>Ascomycota</taxon>
        <taxon>Saccharomycotina</taxon>
        <taxon>Pichiomycetes</taxon>
        <taxon>Pichiales</taxon>
        <taxon>Pichiaceae</taxon>
        <taxon>Pichia</taxon>
    </lineage>
</organism>
<dbReference type="InterPro" id="IPR012472">
    <property type="entry name" value="MCP1_TM"/>
</dbReference>
<protein>
    <recommendedName>
        <fullName evidence="2">Mitochondrial adapter protein MCP1 transmembrane domain-containing protein</fullName>
    </recommendedName>
</protein>
<dbReference type="AlphaFoldDB" id="A0A1E3NTC4"/>
<reference evidence="3 4" key="1">
    <citation type="journal article" date="2016" name="Proc. Natl. Acad. Sci. U.S.A.">
        <title>Comparative genomics of biotechnologically important yeasts.</title>
        <authorList>
            <person name="Riley R."/>
            <person name="Haridas S."/>
            <person name="Wolfe K.H."/>
            <person name="Lopes M.R."/>
            <person name="Hittinger C.T."/>
            <person name="Goeker M."/>
            <person name="Salamov A.A."/>
            <person name="Wisecaver J.H."/>
            <person name="Long T.M."/>
            <person name="Calvey C.H."/>
            <person name="Aerts A.L."/>
            <person name="Barry K.W."/>
            <person name="Choi C."/>
            <person name="Clum A."/>
            <person name="Coughlan A.Y."/>
            <person name="Deshpande S."/>
            <person name="Douglass A.P."/>
            <person name="Hanson S.J."/>
            <person name="Klenk H.-P."/>
            <person name="LaButti K.M."/>
            <person name="Lapidus A."/>
            <person name="Lindquist E.A."/>
            <person name="Lipzen A.M."/>
            <person name="Meier-Kolthoff J.P."/>
            <person name="Ohm R.A."/>
            <person name="Otillar R.P."/>
            <person name="Pangilinan J.L."/>
            <person name="Peng Y."/>
            <person name="Rokas A."/>
            <person name="Rosa C.A."/>
            <person name="Scheuner C."/>
            <person name="Sibirny A.A."/>
            <person name="Slot J.C."/>
            <person name="Stielow J.B."/>
            <person name="Sun H."/>
            <person name="Kurtzman C.P."/>
            <person name="Blackwell M."/>
            <person name="Grigoriev I.V."/>
            <person name="Jeffries T.W."/>
        </authorList>
    </citation>
    <scope>NUCLEOTIDE SEQUENCE [LARGE SCALE GENOMIC DNA]</scope>
    <source>
        <strain evidence="3 4">NRRL Y-2026</strain>
    </source>
</reference>
<dbReference type="GO" id="GO:0005741">
    <property type="term" value="C:mitochondrial outer membrane"/>
    <property type="evidence" value="ECO:0007669"/>
    <property type="project" value="TreeGrafter"/>
</dbReference>
<proteinExistence type="predicted"/>
<feature type="transmembrane region" description="Helical" evidence="1">
    <location>
        <begin position="89"/>
        <end position="111"/>
    </location>
</feature>
<dbReference type="STRING" id="763406.A0A1E3NTC4"/>
<dbReference type="InterPro" id="IPR039960">
    <property type="entry name" value="MCP1"/>
</dbReference>
<feature type="transmembrane region" description="Helical" evidence="1">
    <location>
        <begin position="175"/>
        <end position="198"/>
    </location>
</feature>
<dbReference type="Proteomes" id="UP000094455">
    <property type="component" value="Unassembled WGS sequence"/>
</dbReference>
<evidence type="ECO:0000313" key="4">
    <source>
        <dbReference type="Proteomes" id="UP000094455"/>
    </source>
</evidence>
<feature type="domain" description="Mitochondrial adapter protein MCP1 transmembrane" evidence="2">
    <location>
        <begin position="191"/>
        <end position="261"/>
    </location>
</feature>
<name>A0A1E3NTC4_9ASCO</name>